<dbReference type="OrthoDB" id="49151at2759"/>
<dbReference type="PANTHER" id="PTHR13522">
    <property type="entry name" value="U6 SNRNA PHOSPHODIESTERASE 1"/>
    <property type="match status" value="1"/>
</dbReference>
<evidence type="ECO:0000256" key="1">
    <source>
        <dbReference type="ARBA" id="ARBA00022722"/>
    </source>
</evidence>
<dbReference type="EC" id="3.1.4.-" evidence="5"/>
<feature type="region of interest" description="Disordered" evidence="6">
    <location>
        <begin position="1"/>
        <end position="47"/>
    </location>
</feature>
<evidence type="ECO:0000256" key="5">
    <source>
        <dbReference type="HAMAP-Rule" id="MF_03040"/>
    </source>
</evidence>
<keyword evidence="8" id="KW-1185">Reference proteome</keyword>
<dbReference type="GO" id="GO:1990838">
    <property type="term" value="F:poly(U)-specific exoribonuclease activity, producing 3' uridine cyclic phosphate ends"/>
    <property type="evidence" value="ECO:0007669"/>
    <property type="project" value="UniProtKB-UniRule"/>
</dbReference>
<feature type="active site" description="Proton donor/acceptor" evidence="5">
    <location>
        <position position="151"/>
    </location>
</feature>
<keyword evidence="1 5" id="KW-0540">Nuclease</keyword>
<keyword evidence="3" id="KW-0456">Lyase</keyword>
<dbReference type="Pfam" id="PF09749">
    <property type="entry name" value="HVSL"/>
    <property type="match status" value="1"/>
</dbReference>
<evidence type="ECO:0000313" key="8">
    <source>
        <dbReference type="Proteomes" id="UP000076874"/>
    </source>
</evidence>
<feature type="compositionally biased region" description="Acidic residues" evidence="6">
    <location>
        <begin position="9"/>
        <end position="24"/>
    </location>
</feature>
<gene>
    <name evidence="5" type="primary">USB1</name>
    <name evidence="7" type="ORF">SPI_08324</name>
</gene>
<evidence type="ECO:0000256" key="6">
    <source>
        <dbReference type="SAM" id="MobiDB-lite"/>
    </source>
</evidence>
<dbReference type="AlphaFoldDB" id="A0A167N7S1"/>
<name>A0A167N7S1_9HYPO</name>
<feature type="active site" description="Proton donor/acceptor" evidence="5">
    <location>
        <position position="256"/>
    </location>
</feature>
<dbReference type="GO" id="GO:0016829">
    <property type="term" value="F:lyase activity"/>
    <property type="evidence" value="ECO:0007669"/>
    <property type="project" value="UniProtKB-KW"/>
</dbReference>
<dbReference type="PANTHER" id="PTHR13522:SF3">
    <property type="entry name" value="U6 SNRNA PHOSPHODIESTERASE 1"/>
    <property type="match status" value="1"/>
</dbReference>
<dbReference type="InterPro" id="IPR009097">
    <property type="entry name" value="Cyclic_Pdiesterase"/>
</dbReference>
<dbReference type="Gene3D" id="3.90.1140.10">
    <property type="entry name" value="Cyclic phosphodiesterase"/>
    <property type="match status" value="1"/>
</dbReference>
<comment type="similarity">
    <text evidence="5">Belongs to the 2H phosphoesterase superfamily. USB1 family.</text>
</comment>
<proteinExistence type="inferred from homology"/>
<evidence type="ECO:0000313" key="7">
    <source>
        <dbReference type="EMBL" id="OAA55229.1"/>
    </source>
</evidence>
<dbReference type="HAMAP" id="MF_03040">
    <property type="entry name" value="USB1"/>
    <property type="match status" value="1"/>
</dbReference>
<keyword evidence="2 5" id="KW-0378">Hydrolase</keyword>
<evidence type="ECO:0000256" key="3">
    <source>
        <dbReference type="ARBA" id="ARBA00023239"/>
    </source>
</evidence>
<protein>
    <recommendedName>
        <fullName evidence="5">U6 snRNA phosphodiesterase</fullName>
        <ecNumber evidence="5">3.1.4.-</ecNumber>
    </recommendedName>
</protein>
<dbReference type="Proteomes" id="UP000076874">
    <property type="component" value="Unassembled WGS sequence"/>
</dbReference>
<dbReference type="STRING" id="1081102.A0A167N7S1"/>
<comment type="subcellular location">
    <subcellularLocation>
        <location evidence="5">Nucleus</location>
    </subcellularLocation>
</comment>
<evidence type="ECO:0000256" key="2">
    <source>
        <dbReference type="ARBA" id="ARBA00022801"/>
    </source>
</evidence>
<keyword evidence="4 5" id="KW-0539">Nucleus</keyword>
<reference evidence="7 8" key="1">
    <citation type="journal article" date="2016" name="Genome Biol. Evol.">
        <title>Divergent and convergent evolution of fungal pathogenicity.</title>
        <authorList>
            <person name="Shang Y."/>
            <person name="Xiao G."/>
            <person name="Zheng P."/>
            <person name="Cen K."/>
            <person name="Zhan S."/>
            <person name="Wang C."/>
        </authorList>
    </citation>
    <scope>NUCLEOTIDE SEQUENCE [LARGE SCALE GENOMIC DNA]</scope>
    <source>
        <strain evidence="7 8">RCEF 264</strain>
    </source>
</reference>
<evidence type="ECO:0000256" key="4">
    <source>
        <dbReference type="ARBA" id="ARBA00023242"/>
    </source>
</evidence>
<dbReference type="SUPFAM" id="SSF55144">
    <property type="entry name" value="LigT-like"/>
    <property type="match status" value="1"/>
</dbReference>
<comment type="caution">
    <text evidence="7">The sequence shown here is derived from an EMBL/GenBank/DDBJ whole genome shotgun (WGS) entry which is preliminary data.</text>
</comment>
<sequence length="331" mass="34961">MMAGLVDYSSEEEEEKEEEEEEAEKPELKGTKTVVPANQRPATAATPAATAALPPLPPAFHDLYAATVRASPVDAPSLHQGRTRAIPHVAGQWPSHLYIEWFPTSAEHTRLTTLLASVRAALGNDKGTTGPDNRRIHSLLASDLGAPLPLHVSLSRPFVLTTSAKDSFRAALVASIAEAHVAPFDLRFSGLCWYRSPDAARAFLVLRVAPTAAPPLIALLRRCNALVAGAGQPALYSGGSGSGSVNDADVAATAFHVSIAWTLAVDTPTWAMATAHAYVAWAHDTDDISNGSSSVNHRDGDGVPCVHVASIKAKIGNVVTDVPLVQARRQC</sequence>
<dbReference type="GO" id="GO:0034477">
    <property type="term" value="P:U6 snRNA 3'-end processing"/>
    <property type="evidence" value="ECO:0007669"/>
    <property type="project" value="UniProtKB-UniRule"/>
</dbReference>
<dbReference type="EMBL" id="AZHD01000020">
    <property type="protein sequence ID" value="OAA55229.1"/>
    <property type="molecule type" value="Genomic_DNA"/>
</dbReference>
<dbReference type="GO" id="GO:0005634">
    <property type="term" value="C:nucleus"/>
    <property type="evidence" value="ECO:0007669"/>
    <property type="project" value="UniProtKB-SubCell"/>
</dbReference>
<comment type="function">
    <text evidence="5">Phosphodiesterase responsible for the U6 snRNA 3' end processing. Acts as an exoribonuclease (RNase) responsible for trimming the poly(U) tract of the last nucleotides in the pre-U6 snRNA molecule, leading to the formation of mature U6 snRNA.</text>
</comment>
<dbReference type="InterPro" id="IPR027521">
    <property type="entry name" value="Usb1"/>
</dbReference>
<accession>A0A167N7S1</accession>
<organism evidence="7 8">
    <name type="scientific">Niveomyces insectorum RCEF 264</name>
    <dbReference type="NCBI Taxonomy" id="1081102"/>
    <lineage>
        <taxon>Eukaryota</taxon>
        <taxon>Fungi</taxon>
        <taxon>Dikarya</taxon>
        <taxon>Ascomycota</taxon>
        <taxon>Pezizomycotina</taxon>
        <taxon>Sordariomycetes</taxon>
        <taxon>Hypocreomycetidae</taxon>
        <taxon>Hypocreales</taxon>
        <taxon>Cordycipitaceae</taxon>
        <taxon>Niveomyces</taxon>
    </lineage>
</organism>